<gene>
    <name evidence="1" type="ORF">GCM10009108_26750</name>
</gene>
<dbReference type="Proteomes" id="UP001500573">
    <property type="component" value="Unassembled WGS sequence"/>
</dbReference>
<proteinExistence type="predicted"/>
<evidence type="ECO:0000313" key="1">
    <source>
        <dbReference type="EMBL" id="GAA0783194.1"/>
    </source>
</evidence>
<keyword evidence="2" id="KW-1185">Reference proteome</keyword>
<dbReference type="EMBL" id="BAAAEX010000018">
    <property type="protein sequence ID" value="GAA0783194.1"/>
    <property type="molecule type" value="Genomic_DNA"/>
</dbReference>
<protein>
    <submittedName>
        <fullName evidence="1">Uncharacterized protein</fullName>
    </submittedName>
</protein>
<name>A0ABN1L1U2_9BURK</name>
<evidence type="ECO:0000313" key="2">
    <source>
        <dbReference type="Proteomes" id="UP001500573"/>
    </source>
</evidence>
<accession>A0ABN1L1U2</accession>
<organism evidence="1 2">
    <name type="scientific">Castellaniella ginsengisoli</name>
    <dbReference type="NCBI Taxonomy" id="546114"/>
    <lineage>
        <taxon>Bacteria</taxon>
        <taxon>Pseudomonadati</taxon>
        <taxon>Pseudomonadota</taxon>
        <taxon>Betaproteobacteria</taxon>
        <taxon>Burkholderiales</taxon>
        <taxon>Alcaligenaceae</taxon>
        <taxon>Castellaniella</taxon>
    </lineage>
</organism>
<comment type="caution">
    <text evidence="1">The sequence shown here is derived from an EMBL/GenBank/DDBJ whole genome shotgun (WGS) entry which is preliminary data.</text>
</comment>
<sequence>MCSEITSRGRLQRRCYRLLNVTRCKVSLQKSEDTVGRYNAGNANASVNFLSFLDKLIGWTVLINAKLGNYVTS</sequence>
<reference evidence="1 2" key="1">
    <citation type="journal article" date="2019" name="Int. J. Syst. Evol. Microbiol.">
        <title>The Global Catalogue of Microorganisms (GCM) 10K type strain sequencing project: providing services to taxonomists for standard genome sequencing and annotation.</title>
        <authorList>
            <consortium name="The Broad Institute Genomics Platform"/>
            <consortium name="The Broad Institute Genome Sequencing Center for Infectious Disease"/>
            <person name="Wu L."/>
            <person name="Ma J."/>
        </authorList>
    </citation>
    <scope>NUCLEOTIDE SEQUENCE [LARGE SCALE GENOMIC DNA]</scope>
    <source>
        <strain evidence="1 2">JCM 15515</strain>
    </source>
</reference>